<sequence length="96" mass="11354">MKNMPEEESYYIAVFESKNHALQTYQHLEGLNLQQFQIIATPCKIKAGCSYSIRFDALEDLDVLIRETKRVHKKIASVYYVERTNRIRSFKKIKII</sequence>
<dbReference type="EMBL" id="FOHU01000001">
    <property type="protein sequence ID" value="SES72834.1"/>
    <property type="molecule type" value="Genomic_DNA"/>
</dbReference>
<dbReference type="Pfam" id="PF11823">
    <property type="entry name" value="Se_S_carrier"/>
    <property type="match status" value="1"/>
</dbReference>
<reference evidence="2 3" key="1">
    <citation type="submission" date="2016-10" db="EMBL/GenBank/DDBJ databases">
        <authorList>
            <person name="de Groot N.N."/>
        </authorList>
    </citation>
    <scope>NUCLEOTIDE SEQUENCE [LARGE SCALE GENOMIC DNA]</scope>
    <source>
        <strain evidence="2 3">DSM 18979</strain>
    </source>
</reference>
<evidence type="ECO:0000259" key="1">
    <source>
        <dbReference type="Pfam" id="PF11823"/>
    </source>
</evidence>
<gene>
    <name evidence="2" type="ORF">SAMN05660297_00414</name>
</gene>
<name>A0A1H9YUS7_9FIRM</name>
<evidence type="ECO:0000313" key="2">
    <source>
        <dbReference type="EMBL" id="SES72834.1"/>
    </source>
</evidence>
<protein>
    <recommendedName>
        <fullName evidence="1">Putative Se/S carrier protein-like domain-containing protein</fullName>
    </recommendedName>
</protein>
<proteinExistence type="predicted"/>
<dbReference type="Proteomes" id="UP000199568">
    <property type="component" value="Unassembled WGS sequence"/>
</dbReference>
<dbReference type="STRING" id="426128.SAMN05660297_00414"/>
<dbReference type="InterPro" id="IPR021778">
    <property type="entry name" value="Se/S_carrier-like"/>
</dbReference>
<dbReference type="OrthoDB" id="1708101at2"/>
<evidence type="ECO:0000313" key="3">
    <source>
        <dbReference type="Proteomes" id="UP000199568"/>
    </source>
</evidence>
<feature type="domain" description="Putative Se/S carrier protein-like" evidence="1">
    <location>
        <begin position="10"/>
        <end position="79"/>
    </location>
</feature>
<keyword evidence="3" id="KW-1185">Reference proteome</keyword>
<organism evidence="2 3">
    <name type="scientific">Natronincola peptidivorans</name>
    <dbReference type="NCBI Taxonomy" id="426128"/>
    <lineage>
        <taxon>Bacteria</taxon>
        <taxon>Bacillati</taxon>
        <taxon>Bacillota</taxon>
        <taxon>Clostridia</taxon>
        <taxon>Peptostreptococcales</taxon>
        <taxon>Natronincolaceae</taxon>
        <taxon>Natronincola</taxon>
    </lineage>
</organism>
<accession>A0A1H9YUS7</accession>
<dbReference type="AlphaFoldDB" id="A0A1H9YUS7"/>